<dbReference type="OrthoDB" id="341137at2"/>
<evidence type="ECO:0000256" key="3">
    <source>
        <dbReference type="ARBA" id="ARBA00022989"/>
    </source>
</evidence>
<dbReference type="AlphaFoldDB" id="A0A518C851"/>
<dbReference type="InterPro" id="IPR053934">
    <property type="entry name" value="HTTM_dom"/>
</dbReference>
<dbReference type="PANTHER" id="PTHR39535:SF2">
    <property type="entry name" value="HTTM DOMAIN-CONTAINING PROTEIN"/>
    <property type="match status" value="1"/>
</dbReference>
<dbReference type="RefSeq" id="WP_144972753.1">
    <property type="nucleotide sequence ID" value="NZ_CP036289.1"/>
</dbReference>
<dbReference type="Proteomes" id="UP000318626">
    <property type="component" value="Chromosome"/>
</dbReference>
<keyword evidence="3 5" id="KW-1133">Transmembrane helix</keyword>
<accession>A0A518C851</accession>
<feature type="transmembrane region" description="Helical" evidence="5">
    <location>
        <begin position="232"/>
        <end position="258"/>
    </location>
</feature>
<feature type="domain" description="HTTM-like" evidence="6">
    <location>
        <begin position="7"/>
        <end position="263"/>
    </location>
</feature>
<feature type="transmembrane region" description="Helical" evidence="5">
    <location>
        <begin position="55"/>
        <end position="73"/>
    </location>
</feature>
<proteinExistence type="predicted"/>
<feature type="transmembrane region" description="Helical" evidence="5">
    <location>
        <begin position="12"/>
        <end position="35"/>
    </location>
</feature>
<evidence type="ECO:0000313" key="7">
    <source>
        <dbReference type="EMBL" id="QDU75405.1"/>
    </source>
</evidence>
<organism evidence="7 8">
    <name type="scientific">Bremerella volcania</name>
    <dbReference type="NCBI Taxonomy" id="2527984"/>
    <lineage>
        <taxon>Bacteria</taxon>
        <taxon>Pseudomonadati</taxon>
        <taxon>Planctomycetota</taxon>
        <taxon>Planctomycetia</taxon>
        <taxon>Pirellulales</taxon>
        <taxon>Pirellulaceae</taxon>
        <taxon>Bremerella</taxon>
    </lineage>
</organism>
<evidence type="ECO:0000256" key="5">
    <source>
        <dbReference type="SAM" id="Phobius"/>
    </source>
</evidence>
<dbReference type="InterPro" id="IPR011020">
    <property type="entry name" value="HTTM-like"/>
</dbReference>
<dbReference type="PANTHER" id="PTHR39535">
    <property type="entry name" value="SPORULATION-DELAYING PROTEIN SDPB"/>
    <property type="match status" value="1"/>
</dbReference>
<dbReference type="EMBL" id="CP036289">
    <property type="protein sequence ID" value="QDU75405.1"/>
    <property type="molecule type" value="Genomic_DNA"/>
</dbReference>
<comment type="subcellular location">
    <subcellularLocation>
        <location evidence="1">Endomembrane system</location>
        <topology evidence="1">Multi-pass membrane protein</topology>
    </subcellularLocation>
</comment>
<feature type="transmembrane region" description="Helical" evidence="5">
    <location>
        <begin position="202"/>
        <end position="220"/>
    </location>
</feature>
<evidence type="ECO:0000259" key="6">
    <source>
        <dbReference type="SMART" id="SM00752"/>
    </source>
</evidence>
<dbReference type="SMART" id="SM00752">
    <property type="entry name" value="HTTM"/>
    <property type="match status" value="1"/>
</dbReference>
<name>A0A518C851_9BACT</name>
<gene>
    <name evidence="7" type="ORF">Pan97_24370</name>
</gene>
<keyword evidence="2 5" id="KW-0812">Transmembrane</keyword>
<evidence type="ECO:0000256" key="1">
    <source>
        <dbReference type="ARBA" id="ARBA00004127"/>
    </source>
</evidence>
<dbReference type="InterPro" id="IPR052964">
    <property type="entry name" value="Sporulation_signal_mat"/>
</dbReference>
<evidence type="ECO:0000256" key="2">
    <source>
        <dbReference type="ARBA" id="ARBA00022692"/>
    </source>
</evidence>
<dbReference type="KEGG" id="bvo:Pan97_24370"/>
<sequence>MMRSFIHDTTSGLSLGLFRIAFGSVLTAEILHLWYFQELIFRPLGSDSSAQFHPSFILMFWIVAAVCLTIGLFTKYAAVVNYVCCVSVLSNFTIFEYHIDYIYITAAIYMVFAPIGLRLSVDSCLAARSGSSAPREPIQVPYAWNLTLVFLAIGLVYFDSAIFKWRSDMWLAGLGMWQPASHPAATFVDLTPILNREWLVKLLSYTVLIFESLFLLIMWFRPIQPALMLLGIAFHLGILLAFPIPFFALAVVSCYLVLLPESWIKRVLFWIPTLSDAAAQEVPRTAADEAAESKLPSSLGIHQRRTVWGLACVMMVAFVMQLLCRTNPQALQKPLGLDAGSLSQLQDRLDGFRYYARAFTGITLHPVFMDRHFSEYNHVVRVVFVDDSSGNVMPVPIQRDSGQVSWYSSGRMWVYDCFRCVGPTIVPDQLQANLERVCFFWASKNDVDLASGHFEVFAKHVDTANGWEKDFLRKQLAKPWQPVGQFRWNGDSFEGRIEDVERLVTEDPPSQ</sequence>
<dbReference type="Pfam" id="PF05090">
    <property type="entry name" value="HTTM"/>
    <property type="match status" value="1"/>
</dbReference>
<dbReference type="GO" id="GO:0012505">
    <property type="term" value="C:endomembrane system"/>
    <property type="evidence" value="ECO:0007669"/>
    <property type="project" value="UniProtKB-SubCell"/>
</dbReference>
<evidence type="ECO:0000256" key="4">
    <source>
        <dbReference type="ARBA" id="ARBA00023136"/>
    </source>
</evidence>
<protein>
    <submittedName>
        <fullName evidence="7">Vitamin K-dependent gamma-carboxylase</fullName>
    </submittedName>
</protein>
<reference evidence="8" key="1">
    <citation type="submission" date="2019-02" db="EMBL/GenBank/DDBJ databases">
        <title>Deep-cultivation of Planctomycetes and their phenomic and genomic characterization uncovers novel biology.</title>
        <authorList>
            <person name="Wiegand S."/>
            <person name="Jogler M."/>
            <person name="Boedeker C."/>
            <person name="Pinto D."/>
            <person name="Vollmers J."/>
            <person name="Rivas-Marin E."/>
            <person name="Kohn T."/>
            <person name="Peeters S.H."/>
            <person name="Heuer A."/>
            <person name="Rast P."/>
            <person name="Oberbeckmann S."/>
            <person name="Bunk B."/>
            <person name="Jeske O."/>
            <person name="Meyerdierks A."/>
            <person name="Storesund J.E."/>
            <person name="Kallscheuer N."/>
            <person name="Luecker S."/>
            <person name="Lage O.M."/>
            <person name="Pohl T."/>
            <person name="Merkel B.J."/>
            <person name="Hornburger P."/>
            <person name="Mueller R.-W."/>
            <person name="Bruemmer F."/>
            <person name="Labrenz M."/>
            <person name="Spormann A.M."/>
            <person name="Op den Camp H."/>
            <person name="Overmann J."/>
            <person name="Amann R."/>
            <person name="Jetten M.S.M."/>
            <person name="Mascher T."/>
            <person name="Medema M.H."/>
            <person name="Devos D.P."/>
            <person name="Kaster A.-K."/>
            <person name="Ovreas L."/>
            <person name="Rohde M."/>
            <person name="Galperin M.Y."/>
            <person name="Jogler C."/>
        </authorList>
    </citation>
    <scope>NUCLEOTIDE SEQUENCE [LARGE SCALE GENOMIC DNA]</scope>
    <source>
        <strain evidence="8">Pan97</strain>
    </source>
</reference>
<feature type="transmembrane region" description="Helical" evidence="5">
    <location>
        <begin position="78"/>
        <end position="95"/>
    </location>
</feature>
<evidence type="ECO:0000313" key="8">
    <source>
        <dbReference type="Proteomes" id="UP000318626"/>
    </source>
</evidence>
<keyword evidence="4 5" id="KW-0472">Membrane</keyword>
<feature type="transmembrane region" description="Helical" evidence="5">
    <location>
        <begin position="101"/>
        <end position="121"/>
    </location>
</feature>
<keyword evidence="8" id="KW-1185">Reference proteome</keyword>
<feature type="transmembrane region" description="Helical" evidence="5">
    <location>
        <begin position="142"/>
        <end position="163"/>
    </location>
</feature>